<dbReference type="Gene3D" id="6.10.140.2220">
    <property type="match status" value="1"/>
</dbReference>
<dbReference type="AlphaFoldDB" id="A0A9W9EN61"/>
<reference evidence="2" key="1">
    <citation type="submission" date="2022-11" db="EMBL/GenBank/DDBJ databases">
        <authorList>
            <person name="Petersen C."/>
        </authorList>
    </citation>
    <scope>NUCLEOTIDE SEQUENCE</scope>
    <source>
        <strain evidence="2">IBT 34128</strain>
    </source>
</reference>
<organism evidence="2 3">
    <name type="scientific">Penicillium alfredii</name>
    <dbReference type="NCBI Taxonomy" id="1506179"/>
    <lineage>
        <taxon>Eukaryota</taxon>
        <taxon>Fungi</taxon>
        <taxon>Dikarya</taxon>
        <taxon>Ascomycota</taxon>
        <taxon>Pezizomycotina</taxon>
        <taxon>Eurotiomycetes</taxon>
        <taxon>Eurotiomycetidae</taxon>
        <taxon>Eurotiales</taxon>
        <taxon>Aspergillaceae</taxon>
        <taxon>Penicillium</taxon>
    </lineage>
</organism>
<evidence type="ECO:0000313" key="3">
    <source>
        <dbReference type="Proteomes" id="UP001141434"/>
    </source>
</evidence>
<comment type="caution">
    <text evidence="2">The sequence shown here is derived from an EMBL/GenBank/DDBJ whole genome shotgun (WGS) entry which is preliminary data.</text>
</comment>
<dbReference type="RefSeq" id="XP_056508156.1">
    <property type="nucleotide sequence ID" value="XM_056659863.1"/>
</dbReference>
<dbReference type="EMBL" id="JAPMSZ010000011">
    <property type="protein sequence ID" value="KAJ5084759.1"/>
    <property type="molecule type" value="Genomic_DNA"/>
</dbReference>
<dbReference type="Gene3D" id="1.10.220.160">
    <property type="match status" value="1"/>
</dbReference>
<gene>
    <name evidence="2" type="ORF">NUU61_009338</name>
</gene>
<dbReference type="Proteomes" id="UP001141434">
    <property type="component" value="Unassembled WGS sequence"/>
</dbReference>
<evidence type="ECO:0000313" key="2">
    <source>
        <dbReference type="EMBL" id="KAJ5084759.1"/>
    </source>
</evidence>
<dbReference type="SUPFAM" id="SSF82199">
    <property type="entry name" value="SET domain"/>
    <property type="match status" value="1"/>
</dbReference>
<evidence type="ECO:0000259" key="1">
    <source>
        <dbReference type="Pfam" id="PF00856"/>
    </source>
</evidence>
<name>A0A9W9EN61_9EURO</name>
<feature type="domain" description="SET" evidence="1">
    <location>
        <begin position="280"/>
        <end position="319"/>
    </location>
</feature>
<accession>A0A9W9EN61</accession>
<dbReference type="InterPro" id="IPR050869">
    <property type="entry name" value="H3K4_H4K5_MeTrfase"/>
</dbReference>
<dbReference type="OrthoDB" id="1028014at2759"/>
<reference evidence="2" key="2">
    <citation type="journal article" date="2023" name="IMA Fungus">
        <title>Comparative genomic study of the Penicillium genus elucidates a diverse pangenome and 15 lateral gene transfer events.</title>
        <authorList>
            <person name="Petersen C."/>
            <person name="Sorensen T."/>
            <person name="Nielsen M.R."/>
            <person name="Sondergaard T.E."/>
            <person name="Sorensen J.L."/>
            <person name="Fitzpatrick D.A."/>
            <person name="Frisvad J.C."/>
            <person name="Nielsen K.L."/>
        </authorList>
    </citation>
    <scope>NUCLEOTIDE SEQUENCE</scope>
    <source>
        <strain evidence="2">IBT 34128</strain>
    </source>
</reference>
<protein>
    <recommendedName>
        <fullName evidence="1">SET domain-containing protein</fullName>
    </recommendedName>
</protein>
<proteinExistence type="predicted"/>
<dbReference type="Pfam" id="PF00856">
    <property type="entry name" value="SET"/>
    <property type="match status" value="1"/>
</dbReference>
<dbReference type="Gene3D" id="2.170.270.10">
    <property type="entry name" value="SET domain"/>
    <property type="match status" value="1"/>
</dbReference>
<dbReference type="PANTHER" id="PTHR12197">
    <property type="entry name" value="HISTONE-LYSINE N-METHYLTRANSFERASE SMYD"/>
    <property type="match status" value="1"/>
</dbReference>
<dbReference type="InterPro" id="IPR001214">
    <property type="entry name" value="SET_dom"/>
</dbReference>
<dbReference type="CDD" id="cd20071">
    <property type="entry name" value="SET_SMYD"/>
    <property type="match status" value="1"/>
</dbReference>
<sequence length="369" mass="41639">MSQVVYISVEPSHQTTVEGTTTNTTTPTHLHWIHPHLNETTDATKGRQFRASHLIAQGACLLIDRPYAILPVVDDPASNDTLLCSNPACNQPAPCHRGGRSPCLNACVTDVVWCSAVCRDADAARHAFECTWLKRYAAPLRNKRSEYEFGMLWLIVRLLATRQIEFHAQHAQHHNHPLSWDTSAANHRWKHGWAAIDALCGSVDSWSHDQVRSWMTLVKKYLPNSSVLPHGLTPDRVLHLVCQEEANSFGLYPRETGVFPLPDLPMGRGEQYAAAVYPTAAIMNHSCLPNVTHKPDEQGRMVFTASRDILPGEECCIAYFDLSHYTDLSARRDHLRKSFRFVCHCERCVSEEEPVEETLEWTAMPLMDI</sequence>
<dbReference type="GeneID" id="81399032"/>
<dbReference type="InterPro" id="IPR046341">
    <property type="entry name" value="SET_dom_sf"/>
</dbReference>
<keyword evidence="3" id="KW-1185">Reference proteome</keyword>
<dbReference type="PANTHER" id="PTHR12197:SF292">
    <property type="entry name" value="SET DOMAIN-CONTAINING PROTEIN"/>
    <property type="match status" value="1"/>
</dbReference>